<comment type="caution">
    <text evidence="1">The sequence shown here is derived from an EMBL/GenBank/DDBJ whole genome shotgun (WGS) entry which is preliminary data.</text>
</comment>
<gene>
    <name evidence="1" type="ORF">ACGFZB_40610</name>
</gene>
<dbReference type="RefSeq" id="WP_388330065.1">
    <property type="nucleotide sequence ID" value="NZ_JBIBCC010000031.1"/>
</dbReference>
<sequence>MRLSRSLAPVTVALVLVLSLPYDALPHARVSDAKPPAPGRFGASCRTAVRGSQVEAYCHNPYVDTDRVRLHIECARWWDIDTDSAPVDAGPAMTVRLTGRCWKEVRSVWISHQKAR</sequence>
<evidence type="ECO:0000313" key="1">
    <source>
        <dbReference type="EMBL" id="MFG3016649.1"/>
    </source>
</evidence>
<organism evidence="1 2">
    <name type="scientific">Streptomyces cinerochromogenes</name>
    <dbReference type="NCBI Taxonomy" id="66422"/>
    <lineage>
        <taxon>Bacteria</taxon>
        <taxon>Bacillati</taxon>
        <taxon>Actinomycetota</taxon>
        <taxon>Actinomycetes</taxon>
        <taxon>Kitasatosporales</taxon>
        <taxon>Streptomycetaceae</taxon>
        <taxon>Streptomyces</taxon>
    </lineage>
</organism>
<proteinExistence type="predicted"/>
<evidence type="ECO:0000313" key="2">
    <source>
        <dbReference type="Proteomes" id="UP001604267"/>
    </source>
</evidence>
<protein>
    <recommendedName>
        <fullName evidence="3">Secreted protein</fullName>
    </recommendedName>
</protein>
<reference evidence="1 2" key="1">
    <citation type="submission" date="2024-10" db="EMBL/GenBank/DDBJ databases">
        <title>The Natural Products Discovery Center: Release of the First 8490 Sequenced Strains for Exploring Actinobacteria Biosynthetic Diversity.</title>
        <authorList>
            <person name="Kalkreuter E."/>
            <person name="Kautsar S.A."/>
            <person name="Yang D."/>
            <person name="Bader C.D."/>
            <person name="Teijaro C.N."/>
            <person name="Fluegel L."/>
            <person name="Davis C.M."/>
            <person name="Simpson J.R."/>
            <person name="Lauterbach L."/>
            <person name="Steele A.D."/>
            <person name="Gui C."/>
            <person name="Meng S."/>
            <person name="Li G."/>
            <person name="Viehrig K."/>
            <person name="Ye F."/>
            <person name="Su P."/>
            <person name="Kiefer A.F."/>
            <person name="Nichols A."/>
            <person name="Cepeda A.J."/>
            <person name="Yan W."/>
            <person name="Fan B."/>
            <person name="Jiang Y."/>
            <person name="Adhikari A."/>
            <person name="Zheng C.-J."/>
            <person name="Schuster L."/>
            <person name="Cowan T.M."/>
            <person name="Smanski M.J."/>
            <person name="Chevrette M.G."/>
            <person name="De Carvalho L.P.S."/>
            <person name="Shen B."/>
        </authorList>
    </citation>
    <scope>NUCLEOTIDE SEQUENCE [LARGE SCALE GENOMIC DNA]</scope>
    <source>
        <strain evidence="1 2">NPDC048320</strain>
    </source>
</reference>
<evidence type="ECO:0008006" key="3">
    <source>
        <dbReference type="Google" id="ProtNLM"/>
    </source>
</evidence>
<dbReference type="EMBL" id="JBICYV010000033">
    <property type="protein sequence ID" value="MFG3016649.1"/>
    <property type="molecule type" value="Genomic_DNA"/>
</dbReference>
<accession>A0ABW7BHJ8</accession>
<keyword evidence="2" id="KW-1185">Reference proteome</keyword>
<dbReference type="Proteomes" id="UP001604267">
    <property type="component" value="Unassembled WGS sequence"/>
</dbReference>
<name>A0ABW7BHJ8_9ACTN</name>